<protein>
    <recommendedName>
        <fullName evidence="2">histidine kinase</fullName>
        <ecNumber evidence="2">2.7.13.3</ecNumber>
    </recommendedName>
</protein>
<gene>
    <name evidence="9" type="ORF">ACFFUR_13625</name>
</gene>
<evidence type="ECO:0000256" key="3">
    <source>
        <dbReference type="ARBA" id="ARBA00022553"/>
    </source>
</evidence>
<dbReference type="SUPFAM" id="SSF47384">
    <property type="entry name" value="Homodimeric domain of signal transducing histidine kinase"/>
    <property type="match status" value="1"/>
</dbReference>
<keyword evidence="10" id="KW-1185">Reference proteome</keyword>
<evidence type="ECO:0000313" key="9">
    <source>
        <dbReference type="EMBL" id="MFB9212850.1"/>
    </source>
</evidence>
<feature type="domain" description="Histidine kinase" evidence="8">
    <location>
        <begin position="221"/>
        <end position="434"/>
    </location>
</feature>
<keyword evidence="6" id="KW-0902">Two-component regulatory system</keyword>
<accession>A0ABV5J7Q0</accession>
<dbReference type="EC" id="2.7.13.3" evidence="2"/>
<evidence type="ECO:0000256" key="4">
    <source>
        <dbReference type="ARBA" id="ARBA00022679"/>
    </source>
</evidence>
<dbReference type="InterPro" id="IPR005467">
    <property type="entry name" value="His_kinase_dom"/>
</dbReference>
<evidence type="ECO:0000256" key="5">
    <source>
        <dbReference type="ARBA" id="ARBA00022777"/>
    </source>
</evidence>
<keyword evidence="7" id="KW-0812">Transmembrane</keyword>
<feature type="transmembrane region" description="Helical" evidence="7">
    <location>
        <begin position="167"/>
        <end position="183"/>
    </location>
</feature>
<dbReference type="Pfam" id="PF00512">
    <property type="entry name" value="HisKA"/>
    <property type="match status" value="1"/>
</dbReference>
<comment type="catalytic activity">
    <reaction evidence="1">
        <text>ATP + protein L-histidine = ADP + protein N-phospho-L-histidine.</text>
        <dbReference type="EC" id="2.7.13.3"/>
    </reaction>
</comment>
<feature type="transmembrane region" description="Helical" evidence="7">
    <location>
        <begin position="128"/>
        <end position="147"/>
    </location>
</feature>
<keyword evidence="7" id="KW-1133">Transmembrane helix</keyword>
<dbReference type="SUPFAM" id="SSF55874">
    <property type="entry name" value="ATPase domain of HSP90 chaperone/DNA topoisomerase II/histidine kinase"/>
    <property type="match status" value="1"/>
</dbReference>
<dbReference type="CDD" id="cd00082">
    <property type="entry name" value="HisKA"/>
    <property type="match status" value="1"/>
</dbReference>
<dbReference type="SMART" id="SM00388">
    <property type="entry name" value="HisKA"/>
    <property type="match status" value="1"/>
</dbReference>
<dbReference type="PRINTS" id="PR00344">
    <property type="entry name" value="BCTRLSENSOR"/>
</dbReference>
<keyword evidence="4" id="KW-0808">Transferase</keyword>
<organism evidence="9 10">
    <name type="scientific">Echinicola jeungdonensis</name>
    <dbReference type="NCBI Taxonomy" id="709343"/>
    <lineage>
        <taxon>Bacteria</taxon>
        <taxon>Pseudomonadati</taxon>
        <taxon>Bacteroidota</taxon>
        <taxon>Cytophagia</taxon>
        <taxon>Cytophagales</taxon>
        <taxon>Cyclobacteriaceae</taxon>
        <taxon>Echinicola</taxon>
    </lineage>
</organism>
<dbReference type="PANTHER" id="PTHR43711">
    <property type="entry name" value="TWO-COMPONENT HISTIDINE KINASE"/>
    <property type="match status" value="1"/>
</dbReference>
<dbReference type="InterPro" id="IPR004358">
    <property type="entry name" value="Sig_transdc_His_kin-like_C"/>
</dbReference>
<feature type="transmembrane region" description="Helical" evidence="7">
    <location>
        <begin position="25"/>
        <end position="46"/>
    </location>
</feature>
<comment type="caution">
    <text evidence="9">The sequence shown here is derived from an EMBL/GenBank/DDBJ whole genome shotgun (WGS) entry which is preliminary data.</text>
</comment>
<evidence type="ECO:0000313" key="10">
    <source>
        <dbReference type="Proteomes" id="UP001589654"/>
    </source>
</evidence>
<name>A0ABV5J7Q0_9BACT</name>
<evidence type="ECO:0000256" key="2">
    <source>
        <dbReference type="ARBA" id="ARBA00012438"/>
    </source>
</evidence>
<dbReference type="InterPro" id="IPR003594">
    <property type="entry name" value="HATPase_dom"/>
</dbReference>
<evidence type="ECO:0000256" key="6">
    <source>
        <dbReference type="ARBA" id="ARBA00023012"/>
    </source>
</evidence>
<keyword evidence="7" id="KW-0472">Membrane</keyword>
<dbReference type="Gene3D" id="3.30.565.10">
    <property type="entry name" value="Histidine kinase-like ATPase, C-terminal domain"/>
    <property type="match status" value="1"/>
</dbReference>
<dbReference type="PANTHER" id="PTHR43711:SF26">
    <property type="entry name" value="SENSOR HISTIDINE KINASE RCSC"/>
    <property type="match status" value="1"/>
</dbReference>
<dbReference type="InterPro" id="IPR036097">
    <property type="entry name" value="HisK_dim/P_sf"/>
</dbReference>
<evidence type="ECO:0000256" key="7">
    <source>
        <dbReference type="SAM" id="Phobius"/>
    </source>
</evidence>
<reference evidence="9 10" key="1">
    <citation type="submission" date="2024-09" db="EMBL/GenBank/DDBJ databases">
        <authorList>
            <person name="Sun Q."/>
            <person name="Mori K."/>
        </authorList>
    </citation>
    <scope>NUCLEOTIDE SEQUENCE [LARGE SCALE GENOMIC DNA]</scope>
    <source>
        <strain evidence="9 10">CECT 7682</strain>
    </source>
</reference>
<keyword evidence="5 9" id="KW-0418">Kinase</keyword>
<dbReference type="InterPro" id="IPR003661">
    <property type="entry name" value="HisK_dim/P_dom"/>
</dbReference>
<evidence type="ECO:0000256" key="1">
    <source>
        <dbReference type="ARBA" id="ARBA00000085"/>
    </source>
</evidence>
<dbReference type="PROSITE" id="PS50109">
    <property type="entry name" value="HIS_KIN"/>
    <property type="match status" value="1"/>
</dbReference>
<dbReference type="GO" id="GO:0016301">
    <property type="term" value="F:kinase activity"/>
    <property type="evidence" value="ECO:0007669"/>
    <property type="project" value="UniProtKB-KW"/>
</dbReference>
<keyword evidence="3" id="KW-0597">Phosphoprotein</keyword>
<dbReference type="EMBL" id="JBHMEW010000064">
    <property type="protein sequence ID" value="MFB9212850.1"/>
    <property type="molecule type" value="Genomic_DNA"/>
</dbReference>
<proteinExistence type="predicted"/>
<feature type="transmembrane region" description="Helical" evidence="7">
    <location>
        <begin position="104"/>
        <end position="121"/>
    </location>
</feature>
<evidence type="ECO:0000259" key="8">
    <source>
        <dbReference type="PROSITE" id="PS50109"/>
    </source>
</evidence>
<dbReference type="Proteomes" id="UP001589654">
    <property type="component" value="Unassembled WGS sequence"/>
</dbReference>
<feature type="transmembrane region" description="Helical" evidence="7">
    <location>
        <begin position="52"/>
        <end position="70"/>
    </location>
</feature>
<dbReference type="Pfam" id="PF02518">
    <property type="entry name" value="HATPase_c"/>
    <property type="match status" value="1"/>
</dbReference>
<dbReference type="RefSeq" id="WP_290248123.1">
    <property type="nucleotide sequence ID" value="NZ_JAUFQT010000001.1"/>
</dbReference>
<dbReference type="Gene3D" id="1.10.287.130">
    <property type="match status" value="1"/>
</dbReference>
<dbReference type="SMART" id="SM00387">
    <property type="entry name" value="HATPase_c"/>
    <property type="match status" value="1"/>
</dbReference>
<dbReference type="InterPro" id="IPR036890">
    <property type="entry name" value="HATPase_C_sf"/>
</dbReference>
<feature type="transmembrane region" description="Helical" evidence="7">
    <location>
        <begin position="79"/>
        <end position="98"/>
    </location>
</feature>
<dbReference type="InterPro" id="IPR050736">
    <property type="entry name" value="Sensor_HK_Regulatory"/>
</dbReference>
<sequence>MIDLIRNTWNFLTIDNFNYNVKSKIFNSISIIVIFYLASMALFNMYYLGQLMLGWIVIGATLAQGGVYYLGRFKGHYKLGFLIFSTLSYPILAINFYLNDGIEGPSLYIFMMIHIIIMALSHKKNYHFWILYNFLFFSILFYIDNYYPQIIPATYDNPDIKFIDHELSYLTCLVGIFAIIVTLKKSYLIQKKKTETKSRALGEANYALKKSNDQKDKIIALISHDLKNPLLSITQILKLIKNKDLNEEEMKMAQEELYTMTNNTQKMLDNILDWATFELQNREVSFTENHVADICKSFLSVYHTLAKQKGIHFIIDYEDNPIIKTDVDRFSLILRNLIQNAIKFTKSGGCIKFLVKETTQHVSVMVEDSGIGISREKINTLFEMDIKTTYGTQREKGTGLGLSLCKENSKKIGAQLSVESEEGKGTTFTLTLPH</sequence>